<sequence length="90" mass="9795">MFLGHLSSGLSLSFAKEKDFINGKITKGVKTFDGKIPVTLLVDDVETANELIKLAKAANVPVVEQEEDLNKSAINPVFKHLDKIASNTNK</sequence>
<gene>
    <name evidence="1" type="ORF">DMB90_11855</name>
</gene>
<reference evidence="1" key="1">
    <citation type="submission" date="2018-05" db="EMBL/GenBank/DDBJ databases">
        <title>Bacterial isolates from healthy term breastfed infants carrying antibiotic resistance genes.</title>
        <authorList>
            <person name="Casaburi G."/>
        </authorList>
    </citation>
    <scope>NUCLEOTIDE SEQUENCE [LARGE SCALE GENOMIC DNA]</scope>
    <source>
        <strain evidence="1">7084_4</strain>
    </source>
</reference>
<name>A0A5P6A9W1_RAOPL</name>
<dbReference type="AlphaFoldDB" id="A0A5P6A9W1"/>
<protein>
    <submittedName>
        <fullName evidence="1">Uncharacterized protein</fullName>
    </submittedName>
</protein>
<evidence type="ECO:0000313" key="1">
    <source>
        <dbReference type="EMBL" id="QFG76729.1"/>
    </source>
</evidence>
<accession>A0A5P6A9W1</accession>
<proteinExistence type="predicted"/>
<dbReference type="EMBL" id="CP029752">
    <property type="protein sequence ID" value="QFG76729.1"/>
    <property type="molecule type" value="Genomic_DNA"/>
</dbReference>
<organism evidence="1">
    <name type="scientific">Raoultella planticola</name>
    <name type="common">Klebsiella planticola</name>
    <dbReference type="NCBI Taxonomy" id="575"/>
    <lineage>
        <taxon>Bacteria</taxon>
        <taxon>Pseudomonadati</taxon>
        <taxon>Pseudomonadota</taxon>
        <taxon>Gammaproteobacteria</taxon>
        <taxon>Enterobacterales</taxon>
        <taxon>Enterobacteriaceae</taxon>
        <taxon>Klebsiella/Raoultella group</taxon>
        <taxon>Raoultella</taxon>
    </lineage>
</organism>